<proteinExistence type="predicted"/>
<keyword evidence="2" id="KW-1185">Reference proteome</keyword>
<name>A0A3M7RHC8_BRAPC</name>
<gene>
    <name evidence="1" type="ORF">BpHYR1_019293</name>
</gene>
<sequence>MPHRLTVAGDACSKSLASNIMFCFELILIISPLMRHNFLLSSRTVFMFSIQMASTGPSNTIHLRFESLVECVRNIFANTPSYHSVRSKNQSVCSSFMLLRQCLRCFSSWSLSTFFLFTSGNRSDMMPSKRVMSSGKNLGKLTSLIDLSIRTCSFSFGYLSFSFAAADRTVLTALMP</sequence>
<reference evidence="1 2" key="1">
    <citation type="journal article" date="2018" name="Sci. Rep.">
        <title>Genomic signatures of local adaptation to the degree of environmental predictability in rotifers.</title>
        <authorList>
            <person name="Franch-Gras L."/>
            <person name="Hahn C."/>
            <person name="Garcia-Roger E.M."/>
            <person name="Carmona M.J."/>
            <person name="Serra M."/>
            <person name="Gomez A."/>
        </authorList>
    </citation>
    <scope>NUCLEOTIDE SEQUENCE [LARGE SCALE GENOMIC DNA]</scope>
    <source>
        <strain evidence="1">HYR1</strain>
    </source>
</reference>
<accession>A0A3M7RHC8</accession>
<organism evidence="1 2">
    <name type="scientific">Brachionus plicatilis</name>
    <name type="common">Marine rotifer</name>
    <name type="synonym">Brachionus muelleri</name>
    <dbReference type="NCBI Taxonomy" id="10195"/>
    <lineage>
        <taxon>Eukaryota</taxon>
        <taxon>Metazoa</taxon>
        <taxon>Spiralia</taxon>
        <taxon>Gnathifera</taxon>
        <taxon>Rotifera</taxon>
        <taxon>Eurotatoria</taxon>
        <taxon>Monogononta</taxon>
        <taxon>Pseudotrocha</taxon>
        <taxon>Ploima</taxon>
        <taxon>Brachionidae</taxon>
        <taxon>Brachionus</taxon>
    </lineage>
</organism>
<dbReference type="EMBL" id="REGN01003386">
    <property type="protein sequence ID" value="RNA22879.1"/>
    <property type="molecule type" value="Genomic_DNA"/>
</dbReference>
<evidence type="ECO:0000313" key="1">
    <source>
        <dbReference type="EMBL" id="RNA22879.1"/>
    </source>
</evidence>
<protein>
    <submittedName>
        <fullName evidence="1">Uncharacterized protein</fullName>
    </submittedName>
</protein>
<dbReference type="AlphaFoldDB" id="A0A3M7RHC8"/>
<dbReference type="Proteomes" id="UP000276133">
    <property type="component" value="Unassembled WGS sequence"/>
</dbReference>
<comment type="caution">
    <text evidence="1">The sequence shown here is derived from an EMBL/GenBank/DDBJ whole genome shotgun (WGS) entry which is preliminary data.</text>
</comment>
<dbReference type="OrthoDB" id="10634231at2759"/>
<evidence type="ECO:0000313" key="2">
    <source>
        <dbReference type="Proteomes" id="UP000276133"/>
    </source>
</evidence>